<accession>A0A844G5L7</accession>
<feature type="domain" description="HTH araC/xylS-type" evidence="4">
    <location>
        <begin position="167"/>
        <end position="265"/>
    </location>
</feature>
<evidence type="ECO:0000256" key="3">
    <source>
        <dbReference type="ARBA" id="ARBA00023163"/>
    </source>
</evidence>
<gene>
    <name evidence="5" type="ORF">FYJ85_11380</name>
</gene>
<dbReference type="PANTHER" id="PTHR43280">
    <property type="entry name" value="ARAC-FAMILY TRANSCRIPTIONAL REGULATOR"/>
    <property type="match status" value="1"/>
</dbReference>
<evidence type="ECO:0000313" key="5">
    <source>
        <dbReference type="EMBL" id="MST97639.1"/>
    </source>
</evidence>
<name>A0A844G5L7_9BACT</name>
<dbReference type="InterPro" id="IPR009057">
    <property type="entry name" value="Homeodomain-like_sf"/>
</dbReference>
<dbReference type="PROSITE" id="PS01124">
    <property type="entry name" value="HTH_ARAC_FAMILY_2"/>
    <property type="match status" value="1"/>
</dbReference>
<dbReference type="InterPro" id="IPR018062">
    <property type="entry name" value="HTH_AraC-typ_CS"/>
</dbReference>
<dbReference type="EMBL" id="VUNS01000011">
    <property type="protein sequence ID" value="MST97639.1"/>
    <property type="molecule type" value="Genomic_DNA"/>
</dbReference>
<keyword evidence="1" id="KW-0805">Transcription regulation</keyword>
<keyword evidence="6" id="KW-1185">Reference proteome</keyword>
<evidence type="ECO:0000259" key="4">
    <source>
        <dbReference type="PROSITE" id="PS01124"/>
    </source>
</evidence>
<dbReference type="Pfam" id="PF12833">
    <property type="entry name" value="HTH_18"/>
    <property type="match status" value="1"/>
</dbReference>
<keyword evidence="3" id="KW-0804">Transcription</keyword>
<dbReference type="GO" id="GO:0043565">
    <property type="term" value="F:sequence-specific DNA binding"/>
    <property type="evidence" value="ECO:0007669"/>
    <property type="project" value="InterPro"/>
</dbReference>
<dbReference type="Proteomes" id="UP000435649">
    <property type="component" value="Unassembled WGS sequence"/>
</dbReference>
<dbReference type="RefSeq" id="WP_154418655.1">
    <property type="nucleotide sequence ID" value="NZ_CALXOB010000017.1"/>
</dbReference>
<evidence type="ECO:0000256" key="1">
    <source>
        <dbReference type="ARBA" id="ARBA00023015"/>
    </source>
</evidence>
<dbReference type="SUPFAM" id="SSF46689">
    <property type="entry name" value="Homeodomain-like"/>
    <property type="match status" value="1"/>
</dbReference>
<dbReference type="GO" id="GO:0003700">
    <property type="term" value="F:DNA-binding transcription factor activity"/>
    <property type="evidence" value="ECO:0007669"/>
    <property type="project" value="InterPro"/>
</dbReference>
<dbReference type="AlphaFoldDB" id="A0A844G5L7"/>
<dbReference type="SMART" id="SM00342">
    <property type="entry name" value="HTH_ARAC"/>
    <property type="match status" value="1"/>
</dbReference>
<evidence type="ECO:0000256" key="2">
    <source>
        <dbReference type="ARBA" id="ARBA00023125"/>
    </source>
</evidence>
<dbReference type="InterPro" id="IPR018060">
    <property type="entry name" value="HTH_AraC"/>
</dbReference>
<reference evidence="5 6" key="1">
    <citation type="submission" date="2019-08" db="EMBL/GenBank/DDBJ databases">
        <title>In-depth cultivation of the pig gut microbiome towards novel bacterial diversity and tailored functional studies.</title>
        <authorList>
            <person name="Wylensek D."/>
            <person name="Hitch T.C.A."/>
            <person name="Clavel T."/>
        </authorList>
    </citation>
    <scope>NUCLEOTIDE SEQUENCE [LARGE SCALE GENOMIC DNA]</scope>
    <source>
        <strain evidence="5 6">BBE-744-WT-12</strain>
    </source>
</reference>
<dbReference type="PANTHER" id="PTHR43280:SF2">
    <property type="entry name" value="HTH-TYPE TRANSCRIPTIONAL REGULATOR EXSA"/>
    <property type="match status" value="1"/>
</dbReference>
<evidence type="ECO:0000313" key="6">
    <source>
        <dbReference type="Proteomes" id="UP000435649"/>
    </source>
</evidence>
<dbReference type="Gene3D" id="1.10.10.60">
    <property type="entry name" value="Homeodomain-like"/>
    <property type="match status" value="1"/>
</dbReference>
<comment type="caution">
    <text evidence="5">The sequence shown here is derived from an EMBL/GenBank/DDBJ whole genome shotgun (WGS) entry which is preliminary data.</text>
</comment>
<proteinExistence type="predicted"/>
<keyword evidence="2" id="KW-0238">DNA-binding</keyword>
<sequence>MERHPGPEAGFRAFEQLLGLPVTVIDNAHFFNRRAVFDPMRCSHRKHPACRAGFDERCIRHCRYAMNSRCLAEEGPFTAVCWKGLAQIVTPLRYGNVHYGMLYAGLWRNGETASGLPGDFYRSREQLPELPESMAALFALCRLAADGVMMHLLKTRLLETVPDERSARIAAFLREHAAAAVGLEDLARELGLSRSRTSFVVKQLFGKSFSRLLQAERVERARHYLAGSAEKLHDIARECGFSDEFHLSRVFRQLTGITPSEFRRRHRS</sequence>
<dbReference type="PROSITE" id="PS00041">
    <property type="entry name" value="HTH_ARAC_FAMILY_1"/>
    <property type="match status" value="1"/>
</dbReference>
<protein>
    <submittedName>
        <fullName evidence="5">Helix-turn-helix domain-containing protein</fullName>
    </submittedName>
</protein>
<organism evidence="5 6">
    <name type="scientific">Victivallis lenta</name>
    <dbReference type="NCBI Taxonomy" id="2606640"/>
    <lineage>
        <taxon>Bacteria</taxon>
        <taxon>Pseudomonadati</taxon>
        <taxon>Lentisphaerota</taxon>
        <taxon>Lentisphaeria</taxon>
        <taxon>Victivallales</taxon>
        <taxon>Victivallaceae</taxon>
        <taxon>Victivallis</taxon>
    </lineage>
</organism>